<reference evidence="2 3" key="1">
    <citation type="submission" date="2019-08" db="EMBL/GenBank/DDBJ databases">
        <authorList>
            <person name="Alioto T."/>
            <person name="Alioto T."/>
            <person name="Gomez Garrido J."/>
        </authorList>
    </citation>
    <scope>NUCLEOTIDE SEQUENCE [LARGE SCALE GENOMIC DNA]</scope>
</reference>
<sequence>MEWNNEKVLDLIEMHEYQPVLRFPQDPKYYSDKFAKFDAREELAACKSVGDVAHDDGTREQNGECTTDGPANSRSRAVLGPKRTRRSFATRNNQASTDPSARL</sequence>
<feature type="compositionally biased region" description="Basic and acidic residues" evidence="1">
    <location>
        <begin position="53"/>
        <end position="62"/>
    </location>
</feature>
<protein>
    <submittedName>
        <fullName evidence="2">Uncharacterized protein</fullName>
    </submittedName>
</protein>
<feature type="compositionally biased region" description="Polar residues" evidence="1">
    <location>
        <begin position="63"/>
        <end position="75"/>
    </location>
</feature>
<dbReference type="EMBL" id="CABPRJ010000544">
    <property type="protein sequence ID" value="VVC30860.1"/>
    <property type="molecule type" value="Genomic_DNA"/>
</dbReference>
<evidence type="ECO:0000313" key="2">
    <source>
        <dbReference type="EMBL" id="VVC30860.1"/>
    </source>
</evidence>
<accession>A0A5E4MF06</accession>
<organism evidence="2 3">
    <name type="scientific">Cinara cedri</name>
    <dbReference type="NCBI Taxonomy" id="506608"/>
    <lineage>
        <taxon>Eukaryota</taxon>
        <taxon>Metazoa</taxon>
        <taxon>Ecdysozoa</taxon>
        <taxon>Arthropoda</taxon>
        <taxon>Hexapoda</taxon>
        <taxon>Insecta</taxon>
        <taxon>Pterygota</taxon>
        <taxon>Neoptera</taxon>
        <taxon>Paraneoptera</taxon>
        <taxon>Hemiptera</taxon>
        <taxon>Sternorrhyncha</taxon>
        <taxon>Aphidomorpha</taxon>
        <taxon>Aphidoidea</taxon>
        <taxon>Aphididae</taxon>
        <taxon>Lachninae</taxon>
        <taxon>Cinara</taxon>
    </lineage>
</organism>
<dbReference type="OrthoDB" id="6615607at2759"/>
<evidence type="ECO:0000256" key="1">
    <source>
        <dbReference type="SAM" id="MobiDB-lite"/>
    </source>
</evidence>
<dbReference type="AlphaFoldDB" id="A0A5E4MF06"/>
<proteinExistence type="predicted"/>
<feature type="compositionally biased region" description="Polar residues" evidence="1">
    <location>
        <begin position="89"/>
        <end position="103"/>
    </location>
</feature>
<dbReference type="Proteomes" id="UP000325440">
    <property type="component" value="Unassembled WGS sequence"/>
</dbReference>
<evidence type="ECO:0000313" key="3">
    <source>
        <dbReference type="Proteomes" id="UP000325440"/>
    </source>
</evidence>
<keyword evidence="3" id="KW-1185">Reference proteome</keyword>
<feature type="region of interest" description="Disordered" evidence="1">
    <location>
        <begin position="53"/>
        <end position="103"/>
    </location>
</feature>
<gene>
    <name evidence="2" type="ORF">CINCED_3A025058</name>
</gene>
<name>A0A5E4MF06_9HEMI</name>